<dbReference type="EMBL" id="JABFOR010000017">
    <property type="protein sequence ID" value="NOJ71775.1"/>
    <property type="molecule type" value="Genomic_DNA"/>
</dbReference>
<protein>
    <submittedName>
        <fullName evidence="2">Cobalamin adenosyltransferase</fullName>
    </submittedName>
</protein>
<proteinExistence type="predicted"/>
<name>A0AAP6ZXE2_PAEAL</name>
<reference evidence="2 3" key="1">
    <citation type="submission" date="2020-05" db="EMBL/GenBank/DDBJ databases">
        <title>Whole genome sequencing and identification of novel metabolites from Paenibacillus alvei strain JR949.</title>
        <authorList>
            <person name="Rajendhran J."/>
            <person name="Sree Pranav P."/>
            <person name="Mahalakshmi B."/>
            <person name="Karthikeyan R."/>
        </authorList>
    </citation>
    <scope>NUCLEOTIDE SEQUENCE [LARGE SCALE GENOMIC DNA]</scope>
    <source>
        <strain evidence="2 3">JR949</strain>
    </source>
</reference>
<evidence type="ECO:0000313" key="3">
    <source>
        <dbReference type="Proteomes" id="UP000552038"/>
    </source>
</evidence>
<dbReference type="RefSeq" id="WP_171417261.1">
    <property type="nucleotide sequence ID" value="NZ_JABFOR010000017.1"/>
</dbReference>
<evidence type="ECO:0000256" key="1">
    <source>
        <dbReference type="SAM" id="MobiDB-lite"/>
    </source>
</evidence>
<feature type="region of interest" description="Disordered" evidence="1">
    <location>
        <begin position="47"/>
        <end position="73"/>
    </location>
</feature>
<dbReference type="AlphaFoldDB" id="A0AAP6ZXE2"/>
<gene>
    <name evidence="2" type="ORF">HMI46_14560</name>
</gene>
<evidence type="ECO:0000313" key="2">
    <source>
        <dbReference type="EMBL" id="NOJ71775.1"/>
    </source>
</evidence>
<comment type="caution">
    <text evidence="2">The sequence shown here is derived from an EMBL/GenBank/DDBJ whole genome shotgun (WGS) entry which is preliminary data.</text>
</comment>
<dbReference type="Proteomes" id="UP000552038">
    <property type="component" value="Unassembled WGS sequence"/>
</dbReference>
<sequence length="234" mass="26550">MKFITEMELRNVYRIGPFTSYMVEHGSRLTPEARQFLTDRQIAVSYGTQEKNQEQKQEPLPNPDRQAEKPDWRRGKLRCQMQSVSALFLLTGQELLERDVLLAQKVLELSRLFSALQRGEGGGTSAADLSFHGCTGITADVLFEDAGDCFEVTEFHIQLEKGKEIALLHRLRSALRELGFAVLEATEDRLQEKQEEPIIPEIHYMINALSSLICSTTGGRTCQRQNPSHTAINW</sequence>
<accession>A0AAP6ZXE2</accession>
<organism evidence="2 3">
    <name type="scientific">Paenibacillus alvei</name>
    <name type="common">Bacillus alvei</name>
    <dbReference type="NCBI Taxonomy" id="44250"/>
    <lineage>
        <taxon>Bacteria</taxon>
        <taxon>Bacillati</taxon>
        <taxon>Bacillota</taxon>
        <taxon>Bacilli</taxon>
        <taxon>Bacillales</taxon>
        <taxon>Paenibacillaceae</taxon>
        <taxon>Paenibacillus</taxon>
    </lineage>
</organism>